<dbReference type="Proteomes" id="UP001516023">
    <property type="component" value="Unassembled WGS sequence"/>
</dbReference>
<organism evidence="2 3">
    <name type="scientific">Cyclotella cryptica</name>
    <dbReference type="NCBI Taxonomy" id="29204"/>
    <lineage>
        <taxon>Eukaryota</taxon>
        <taxon>Sar</taxon>
        <taxon>Stramenopiles</taxon>
        <taxon>Ochrophyta</taxon>
        <taxon>Bacillariophyta</taxon>
        <taxon>Coscinodiscophyceae</taxon>
        <taxon>Thalassiosirophycidae</taxon>
        <taxon>Stephanodiscales</taxon>
        <taxon>Stephanodiscaceae</taxon>
        <taxon>Cyclotella</taxon>
    </lineage>
</organism>
<evidence type="ECO:0000313" key="2">
    <source>
        <dbReference type="EMBL" id="KAL3790805.1"/>
    </source>
</evidence>
<dbReference type="Gene3D" id="1.10.20.120">
    <property type="match status" value="1"/>
</dbReference>
<comment type="caution">
    <text evidence="2">The sequence shown here is derived from an EMBL/GenBank/DDBJ whole genome shotgun (WGS) entry which is preliminary data.</text>
</comment>
<dbReference type="PANTHER" id="PTHR13383:SF11">
    <property type="entry name" value="RIBONUCLEASE H2 SUBUNIT B"/>
    <property type="match status" value="1"/>
</dbReference>
<evidence type="ECO:0000256" key="1">
    <source>
        <dbReference type="SAM" id="MobiDB-lite"/>
    </source>
</evidence>
<dbReference type="InterPro" id="IPR040456">
    <property type="entry name" value="RNase_H2_suB"/>
</dbReference>
<evidence type="ECO:0000313" key="3">
    <source>
        <dbReference type="Proteomes" id="UP001516023"/>
    </source>
</evidence>
<feature type="region of interest" description="Disordered" evidence="1">
    <location>
        <begin position="10"/>
        <end position="53"/>
    </location>
</feature>
<proteinExistence type="predicted"/>
<dbReference type="PANTHER" id="PTHR13383">
    <property type="entry name" value="RIBONUCLEASE H2 SUBUNIT B"/>
    <property type="match status" value="1"/>
</dbReference>
<protein>
    <submittedName>
        <fullName evidence="2">Uncharacterized protein</fullName>
    </submittedName>
</protein>
<dbReference type="AlphaFoldDB" id="A0ABD3PRZ2"/>
<sequence length="395" mass="43504">MSAITIIDVKHASTDSSTDTPPKTPAPSPRTTHFHLLSLPPPDDDDDDSTTTPRDYLTLTNRIQPHSHQIYELQTVRPHHGKYASYFVGSRIVSNPFLHVATRVDPLFFLLNHFHRASVGKTTNQWQPLEQLLADVPHVVLRALNIPPNLDVRNVSEVGQLGHLLDVSDVFGDDIVCRWSEVRAMRWLRAKYDRCVEAVRLRSVEKKRRRIAARKSAGGGFGAFSSSFVVADEKTDGSETSASEIGVKESEDHDNPSLSKEEEHAARIGALQLMCDYLPSPWRTKLANAVGLSEEDWRGKTIARGSCTPTNEDDECSPGQKRPRASWEGALGQAEADEMLCLTTGRTAGEGSSVITPIEKNSVTNAQSAGLKRLAKVNTKGMKSLTSFFGVGKKK</sequence>
<keyword evidence="3" id="KW-1185">Reference proteome</keyword>
<accession>A0ABD3PRZ2</accession>
<feature type="region of interest" description="Disordered" evidence="1">
    <location>
        <begin position="302"/>
        <end position="323"/>
    </location>
</feature>
<gene>
    <name evidence="2" type="ORF">HJC23_004706</name>
</gene>
<feature type="region of interest" description="Disordered" evidence="1">
    <location>
        <begin position="239"/>
        <end position="263"/>
    </location>
</feature>
<reference evidence="2 3" key="1">
    <citation type="journal article" date="2020" name="G3 (Bethesda)">
        <title>Improved Reference Genome for Cyclotella cryptica CCMP332, a Model for Cell Wall Morphogenesis, Salinity Adaptation, and Lipid Production in Diatoms (Bacillariophyta).</title>
        <authorList>
            <person name="Roberts W.R."/>
            <person name="Downey K.M."/>
            <person name="Ruck E.C."/>
            <person name="Traller J.C."/>
            <person name="Alverson A.J."/>
        </authorList>
    </citation>
    <scope>NUCLEOTIDE SEQUENCE [LARGE SCALE GENOMIC DNA]</scope>
    <source>
        <strain evidence="2 3">CCMP332</strain>
    </source>
</reference>
<name>A0ABD3PRZ2_9STRA</name>
<feature type="compositionally biased region" description="Basic and acidic residues" evidence="1">
    <location>
        <begin position="246"/>
        <end position="263"/>
    </location>
</feature>
<dbReference type="EMBL" id="JABMIG020000122">
    <property type="protein sequence ID" value="KAL3790805.1"/>
    <property type="molecule type" value="Genomic_DNA"/>
</dbReference>